<dbReference type="GO" id="GO:0017004">
    <property type="term" value="P:cytochrome complex assembly"/>
    <property type="evidence" value="ECO:0007669"/>
    <property type="project" value="UniProtKB-KW"/>
</dbReference>
<feature type="transmembrane region" description="Helical" evidence="9">
    <location>
        <begin position="415"/>
        <end position="433"/>
    </location>
</feature>
<feature type="transmembrane region" description="Helical" evidence="9">
    <location>
        <begin position="314"/>
        <end position="344"/>
    </location>
</feature>
<comment type="subcellular location">
    <subcellularLocation>
        <location evidence="2">Cell membrane</location>
        <topology evidence="2">Multi-pass membrane protein</topology>
    </subcellularLocation>
</comment>
<keyword evidence="12" id="KW-0560">Oxidoreductase</keyword>
<dbReference type="PANTHER" id="PTHR32234">
    <property type="entry name" value="THIOL:DISULFIDE INTERCHANGE PROTEIN DSBD"/>
    <property type="match status" value="1"/>
</dbReference>
<dbReference type="PROSITE" id="PS51352">
    <property type="entry name" value="THIOREDOXIN_2"/>
    <property type="match status" value="1"/>
</dbReference>
<evidence type="ECO:0000313" key="12">
    <source>
        <dbReference type="EMBL" id="RYC24017.1"/>
    </source>
</evidence>
<feature type="transmembrane region" description="Helical" evidence="9">
    <location>
        <begin position="350"/>
        <end position="371"/>
    </location>
</feature>
<dbReference type="InterPro" id="IPR036249">
    <property type="entry name" value="Thioredoxin-like_sf"/>
</dbReference>
<evidence type="ECO:0000256" key="3">
    <source>
        <dbReference type="ARBA" id="ARBA00022475"/>
    </source>
</evidence>
<evidence type="ECO:0000313" key="13">
    <source>
        <dbReference type="Proteomes" id="UP000291088"/>
    </source>
</evidence>
<dbReference type="NCBIfam" id="NF001419">
    <property type="entry name" value="PRK00293.1"/>
    <property type="match status" value="1"/>
</dbReference>
<name>A0A4Q2TT13_9HYPH</name>
<evidence type="ECO:0000256" key="5">
    <source>
        <dbReference type="ARBA" id="ARBA00022748"/>
    </source>
</evidence>
<evidence type="ECO:0000256" key="1">
    <source>
        <dbReference type="ARBA" id="ARBA00003565"/>
    </source>
</evidence>
<dbReference type="Pfam" id="PF11412">
    <property type="entry name" value="DsbD_N"/>
    <property type="match status" value="1"/>
</dbReference>
<feature type="transmembrane region" description="Helical" evidence="9">
    <location>
        <begin position="193"/>
        <end position="217"/>
    </location>
</feature>
<dbReference type="RefSeq" id="WP_129330585.1">
    <property type="nucleotide sequence ID" value="NZ_SDVB01000101.1"/>
</dbReference>
<feature type="transmembrane region" description="Helical" evidence="9">
    <location>
        <begin position="237"/>
        <end position="260"/>
    </location>
</feature>
<dbReference type="InterPro" id="IPR017937">
    <property type="entry name" value="Thioredoxin_CS"/>
</dbReference>
<evidence type="ECO:0000259" key="11">
    <source>
        <dbReference type="PROSITE" id="PS51352"/>
    </source>
</evidence>
<dbReference type="GO" id="GO:0045454">
    <property type="term" value="P:cell redox homeostasis"/>
    <property type="evidence" value="ECO:0007669"/>
    <property type="project" value="TreeGrafter"/>
</dbReference>
<keyword evidence="4 9" id="KW-0812">Transmembrane</keyword>
<dbReference type="Pfam" id="PF02683">
    <property type="entry name" value="DsbD_TM"/>
    <property type="match status" value="1"/>
</dbReference>
<evidence type="ECO:0000256" key="2">
    <source>
        <dbReference type="ARBA" id="ARBA00004651"/>
    </source>
</evidence>
<dbReference type="PROSITE" id="PS00194">
    <property type="entry name" value="THIOREDOXIN_1"/>
    <property type="match status" value="1"/>
</dbReference>
<keyword evidence="3" id="KW-1003">Cell membrane</keyword>
<dbReference type="EC" id="1.8.1.8" evidence="12"/>
<evidence type="ECO:0000256" key="7">
    <source>
        <dbReference type="ARBA" id="ARBA00023136"/>
    </source>
</evidence>
<feature type="transmembrane region" description="Helical" evidence="9">
    <location>
        <begin position="272"/>
        <end position="293"/>
    </location>
</feature>
<dbReference type="GO" id="GO:0047134">
    <property type="term" value="F:protein-disulfide reductase [NAD(P)H] activity"/>
    <property type="evidence" value="ECO:0007669"/>
    <property type="project" value="UniProtKB-EC"/>
</dbReference>
<keyword evidence="6 9" id="KW-1133">Transmembrane helix</keyword>
<dbReference type="InterPro" id="IPR028250">
    <property type="entry name" value="DsbDN"/>
</dbReference>
<dbReference type="InterPro" id="IPR036929">
    <property type="entry name" value="DsbDN_sf"/>
</dbReference>
<dbReference type="EMBL" id="SDVB01000101">
    <property type="protein sequence ID" value="RYC24017.1"/>
    <property type="molecule type" value="Genomic_DNA"/>
</dbReference>
<dbReference type="GO" id="GO:0005886">
    <property type="term" value="C:plasma membrane"/>
    <property type="evidence" value="ECO:0007669"/>
    <property type="project" value="UniProtKB-SubCell"/>
</dbReference>
<keyword evidence="7 9" id="KW-0472">Membrane</keyword>
<keyword evidence="13" id="KW-1185">Reference proteome</keyword>
<evidence type="ECO:0000256" key="9">
    <source>
        <dbReference type="SAM" id="Phobius"/>
    </source>
</evidence>
<feature type="transmembrane region" description="Helical" evidence="9">
    <location>
        <begin position="445"/>
        <end position="465"/>
    </location>
</feature>
<feature type="transmembrane region" description="Helical" evidence="9">
    <location>
        <begin position="392"/>
        <end position="409"/>
    </location>
</feature>
<organism evidence="12 13">
    <name type="scientific">Ciceribacter ferrooxidans</name>
    <dbReference type="NCBI Taxonomy" id="2509717"/>
    <lineage>
        <taxon>Bacteria</taxon>
        <taxon>Pseudomonadati</taxon>
        <taxon>Pseudomonadota</taxon>
        <taxon>Alphaproteobacteria</taxon>
        <taxon>Hyphomicrobiales</taxon>
        <taxon>Rhizobiaceae</taxon>
        <taxon>Ciceribacter</taxon>
    </lineage>
</organism>
<evidence type="ECO:0000256" key="10">
    <source>
        <dbReference type="SAM" id="SignalP"/>
    </source>
</evidence>
<feature type="chain" id="PRO_5020843700" evidence="10">
    <location>
        <begin position="21"/>
        <end position="618"/>
    </location>
</feature>
<dbReference type="Proteomes" id="UP000291088">
    <property type="component" value="Unassembled WGS sequence"/>
</dbReference>
<dbReference type="InterPro" id="IPR012336">
    <property type="entry name" value="Thioredoxin-like_fold"/>
</dbReference>
<reference evidence="12 13" key="1">
    <citation type="submission" date="2019-01" db="EMBL/GenBank/DDBJ databases">
        <authorList>
            <person name="Deng T."/>
        </authorList>
    </citation>
    <scope>NUCLEOTIDE SEQUENCE [LARGE SCALE GENOMIC DNA]</scope>
    <source>
        <strain evidence="12 13">F8825</strain>
    </source>
</reference>
<dbReference type="OrthoDB" id="9811036at2"/>
<dbReference type="Pfam" id="PF13098">
    <property type="entry name" value="Thioredoxin_2"/>
    <property type="match status" value="1"/>
</dbReference>
<feature type="domain" description="Thioredoxin" evidence="11">
    <location>
        <begin position="477"/>
        <end position="615"/>
    </location>
</feature>
<dbReference type="InterPro" id="IPR013766">
    <property type="entry name" value="Thioredoxin_domain"/>
</dbReference>
<protein>
    <submittedName>
        <fullName evidence="12">Protein-disulfide reductase DsbD</fullName>
        <ecNumber evidence="12">1.8.1.8</ecNumber>
    </submittedName>
</protein>
<gene>
    <name evidence="12" type="primary">dsbD</name>
    <name evidence="12" type="ORF">EUU22_02815</name>
</gene>
<evidence type="ECO:0000256" key="8">
    <source>
        <dbReference type="ARBA" id="ARBA00023284"/>
    </source>
</evidence>
<dbReference type="SUPFAM" id="SSF74863">
    <property type="entry name" value="Thiol:disulfide interchange protein DsbD, N-terminal domain (DsbD-alpha)"/>
    <property type="match status" value="1"/>
</dbReference>
<dbReference type="AlphaFoldDB" id="A0A4Q2TT13"/>
<comment type="function">
    <text evidence="1">May be required for disulfide bond formation in some proteins.</text>
</comment>
<dbReference type="PANTHER" id="PTHR32234:SF0">
    <property type="entry name" value="THIOL:DISULFIDE INTERCHANGE PROTEIN DSBD"/>
    <property type="match status" value="1"/>
</dbReference>
<keyword evidence="5" id="KW-0201">Cytochrome c-type biogenesis</keyword>
<evidence type="ECO:0000256" key="6">
    <source>
        <dbReference type="ARBA" id="ARBA00022989"/>
    </source>
</evidence>
<dbReference type="SUPFAM" id="SSF52833">
    <property type="entry name" value="Thioredoxin-like"/>
    <property type="match status" value="1"/>
</dbReference>
<feature type="signal peptide" evidence="10">
    <location>
        <begin position="1"/>
        <end position="20"/>
    </location>
</feature>
<dbReference type="InterPro" id="IPR003834">
    <property type="entry name" value="Cyt_c_assmbl_TM_dom"/>
</dbReference>
<keyword evidence="8" id="KW-0676">Redox-active center</keyword>
<keyword evidence="10" id="KW-0732">Signal</keyword>
<dbReference type="Gene3D" id="3.40.30.10">
    <property type="entry name" value="Glutaredoxin"/>
    <property type="match status" value="1"/>
</dbReference>
<dbReference type="Gene3D" id="2.60.40.1250">
    <property type="entry name" value="Thiol:disulfide interchange protein DsbD, N-terminal domain"/>
    <property type="match status" value="1"/>
</dbReference>
<evidence type="ECO:0000256" key="4">
    <source>
        <dbReference type="ARBA" id="ARBA00022692"/>
    </source>
</evidence>
<comment type="caution">
    <text evidence="12">The sequence shown here is derived from an EMBL/GenBank/DDBJ whole genome shotgun (WGS) entry which is preliminary data.</text>
</comment>
<accession>A0A4Q2TT13</accession>
<sequence length="618" mass="64276">MRVLLSVSCLILAFVTAALASPVGAPLPMDRAFQLSAHRDRGDVVLNWQIEDGYYLYREYLTVTADGPSPQVETPSGVIKDDPGFGSTEVYYGKATATIVEPPAGTLKVTYQGCQDGGLCYPPTTVELDPSALPVSASTSEPERELATSAPQTKAVFRSVPDVPSSPPTGAGIRVADAPSGGMVGALLDRGGILLLLAGFLGFGVLLAFTPCVFPMYPILAATLAREGERLSAGRGFALSSSYVLALAAAFNLLGVAAAWSGQNFQAALQSTSATILLAALFVALALSSFGLFELQLPASVRSAFGQRRTGRSSLLSSAALGFSSALGIGPCVTAPLAGALLYIAQTGNVALGAASLFALGIGKGVPLILMGTFGPGLPPRAGRWMERIRQVFGFIFLGTSLWFVDRLLSPGIGLALWSALLITFAVFIGTFDQLAPDAGSGPRLAKAAGILAGFYGLLLAVGAASGSTDPLNPLAAFARRPAEALSKPNEISKASFQAVGSSTELSSLLMQTADARARPALAYFTAEWCVTCRAIERSVLPTRAVANALRDVRLVSVDLTDLTDEKRSLMNELQVVGPPTMLFLSKDLRELPSTRLVGEISSEAIVASAGAISERAP</sequence>
<proteinExistence type="predicted"/>